<feature type="compositionally biased region" description="Basic and acidic residues" evidence="1">
    <location>
        <begin position="50"/>
        <end position="62"/>
    </location>
</feature>
<accession>A0A803QUQ1</accession>
<dbReference type="EnsemblPlants" id="novel_model_1613_5bd9a17a">
    <property type="protein sequence ID" value="cds.novel_model_1613_5bd9a17a"/>
    <property type="gene ID" value="novel_gene_890_5bd9a17a"/>
</dbReference>
<dbReference type="AlphaFoldDB" id="A0A803QUQ1"/>
<feature type="region of interest" description="Disordered" evidence="1">
    <location>
        <begin position="16"/>
        <end position="62"/>
    </location>
</feature>
<dbReference type="Proteomes" id="UP000596661">
    <property type="component" value="Chromosome 1"/>
</dbReference>
<organism evidence="2 3">
    <name type="scientific">Cannabis sativa</name>
    <name type="common">Hemp</name>
    <name type="synonym">Marijuana</name>
    <dbReference type="NCBI Taxonomy" id="3483"/>
    <lineage>
        <taxon>Eukaryota</taxon>
        <taxon>Viridiplantae</taxon>
        <taxon>Streptophyta</taxon>
        <taxon>Embryophyta</taxon>
        <taxon>Tracheophyta</taxon>
        <taxon>Spermatophyta</taxon>
        <taxon>Magnoliopsida</taxon>
        <taxon>eudicotyledons</taxon>
        <taxon>Gunneridae</taxon>
        <taxon>Pentapetalae</taxon>
        <taxon>rosids</taxon>
        <taxon>fabids</taxon>
        <taxon>Rosales</taxon>
        <taxon>Cannabaceae</taxon>
        <taxon>Cannabis</taxon>
    </lineage>
</organism>
<dbReference type="EMBL" id="UZAU01000042">
    <property type="status" value="NOT_ANNOTATED_CDS"/>
    <property type="molecule type" value="Genomic_DNA"/>
</dbReference>
<proteinExistence type="predicted"/>
<protein>
    <submittedName>
        <fullName evidence="2">Uncharacterized protein</fullName>
    </submittedName>
</protein>
<reference evidence="2" key="1">
    <citation type="submission" date="2018-11" db="EMBL/GenBank/DDBJ databases">
        <authorList>
            <person name="Grassa J C."/>
        </authorList>
    </citation>
    <scope>NUCLEOTIDE SEQUENCE [LARGE SCALE GENOMIC DNA]</scope>
</reference>
<keyword evidence="3" id="KW-1185">Reference proteome</keyword>
<evidence type="ECO:0000256" key="1">
    <source>
        <dbReference type="SAM" id="MobiDB-lite"/>
    </source>
</evidence>
<reference evidence="2" key="2">
    <citation type="submission" date="2021-03" db="UniProtKB">
        <authorList>
            <consortium name="EnsemblPlants"/>
        </authorList>
    </citation>
    <scope>IDENTIFICATION</scope>
</reference>
<dbReference type="Gramene" id="novel_model_1613_5bd9a17a">
    <property type="protein sequence ID" value="cds.novel_model_1613_5bd9a17a"/>
    <property type="gene ID" value="novel_gene_890_5bd9a17a"/>
</dbReference>
<evidence type="ECO:0000313" key="3">
    <source>
        <dbReference type="Proteomes" id="UP000596661"/>
    </source>
</evidence>
<evidence type="ECO:0000313" key="2">
    <source>
        <dbReference type="EnsemblPlants" id="cds.novel_model_1613_5bd9a17a"/>
    </source>
</evidence>
<sequence length="62" mass="7288">MFHWSFRHHTHPCVTQRENQTIGSGGSKSLGQFCGFKRKRGQQRSTMARSKGEQRPIMERKR</sequence>
<name>A0A803QUQ1_CANSA</name>